<keyword evidence="4 8" id="KW-0812">Transmembrane</keyword>
<evidence type="ECO:0000256" key="8">
    <source>
        <dbReference type="SAM" id="Phobius"/>
    </source>
</evidence>
<protein>
    <submittedName>
        <fullName evidence="9">Cyanoexosortase B</fullName>
        <ecNumber evidence="9">3.4.22.-</ecNumber>
    </submittedName>
</protein>
<dbReference type="GO" id="GO:0006508">
    <property type="term" value="P:proteolysis"/>
    <property type="evidence" value="ECO:0007669"/>
    <property type="project" value="UniProtKB-KW"/>
</dbReference>
<organism evidence="9">
    <name type="scientific">Symploca sp. SIO1C4</name>
    <dbReference type="NCBI Taxonomy" id="2607765"/>
    <lineage>
        <taxon>Bacteria</taxon>
        <taxon>Bacillati</taxon>
        <taxon>Cyanobacteriota</taxon>
        <taxon>Cyanophyceae</taxon>
        <taxon>Coleofasciculales</taxon>
        <taxon>Coleofasciculaceae</taxon>
        <taxon>Symploca</taxon>
    </lineage>
</organism>
<feature type="transmembrane region" description="Helical" evidence="8">
    <location>
        <begin position="192"/>
        <end position="210"/>
    </location>
</feature>
<evidence type="ECO:0000313" key="9">
    <source>
        <dbReference type="EMBL" id="NER28755.1"/>
    </source>
</evidence>
<feature type="transmembrane region" description="Helical" evidence="8">
    <location>
        <begin position="102"/>
        <end position="121"/>
    </location>
</feature>
<dbReference type="AlphaFoldDB" id="A0A6B3NCU7"/>
<evidence type="ECO:0000256" key="2">
    <source>
        <dbReference type="ARBA" id="ARBA00022475"/>
    </source>
</evidence>
<comment type="caution">
    <text evidence="9">The sequence shown here is derived from an EMBL/GenBank/DDBJ whole genome shotgun (WGS) entry which is preliminary data.</text>
</comment>
<feature type="transmembrane region" description="Helical" evidence="8">
    <location>
        <begin position="222"/>
        <end position="245"/>
    </location>
</feature>
<sequence>MQSRSKIPITLEPYFLDSVLVALVLILYAPLLIHWYDGWLNKSISIEHEYFSHGLIGLPFAAYIIWTNRQQWRQLPEGVHPVGTAILGLGGVFYLSGQSELVNLSFPIILAVLCFGLKGIAGFKLQSFPLLLILLATPTAMPYLIEPYILPLQQFIANVAGFILVQFGLDVTVVGINLFVGGRIVEVAPHCAGLKMLFTSLYVSLMLLYWSGAWLSRQKTILLLSGAVLVSVSANIIRNAILTFFHGTGQDHAFHWLHDSWGGDLYSACMLAMLIVLLNGIEKYYLDKSEPLAPTKNSLSEQ</sequence>
<dbReference type="GO" id="GO:0005886">
    <property type="term" value="C:plasma membrane"/>
    <property type="evidence" value="ECO:0007669"/>
    <property type="project" value="UniProtKB-SubCell"/>
</dbReference>
<feature type="transmembrane region" description="Helical" evidence="8">
    <location>
        <begin position="157"/>
        <end position="180"/>
    </location>
</feature>
<dbReference type="InterPro" id="IPR013426">
    <property type="entry name" value="EpsH-like"/>
</dbReference>
<keyword evidence="2" id="KW-1003">Cell membrane</keyword>
<dbReference type="NCBIfam" id="TIGR04156">
    <property type="entry name" value="cyanoexo_CrtB"/>
    <property type="match status" value="1"/>
</dbReference>
<gene>
    <name evidence="9" type="primary">crtB</name>
    <name evidence="9" type="ORF">F6J89_14240</name>
</gene>
<proteinExistence type="predicted"/>
<keyword evidence="5 9" id="KW-0378">Hydrolase</keyword>
<evidence type="ECO:0000256" key="3">
    <source>
        <dbReference type="ARBA" id="ARBA00022670"/>
    </source>
</evidence>
<name>A0A6B3NCU7_9CYAN</name>
<keyword evidence="3" id="KW-0645">Protease</keyword>
<keyword evidence="7 8" id="KW-0472">Membrane</keyword>
<accession>A0A6B3NCU7</accession>
<keyword evidence="6 8" id="KW-1133">Transmembrane helix</keyword>
<evidence type="ECO:0000256" key="1">
    <source>
        <dbReference type="ARBA" id="ARBA00004651"/>
    </source>
</evidence>
<feature type="transmembrane region" description="Helical" evidence="8">
    <location>
        <begin position="127"/>
        <end position="145"/>
    </location>
</feature>
<evidence type="ECO:0000256" key="6">
    <source>
        <dbReference type="ARBA" id="ARBA00022989"/>
    </source>
</evidence>
<dbReference type="NCBIfam" id="TIGR02602">
    <property type="entry name" value="8TM_EpsH"/>
    <property type="match status" value="1"/>
</dbReference>
<dbReference type="GO" id="GO:0008233">
    <property type="term" value="F:peptidase activity"/>
    <property type="evidence" value="ECO:0007669"/>
    <property type="project" value="UniProtKB-KW"/>
</dbReference>
<reference evidence="9" key="1">
    <citation type="submission" date="2019-11" db="EMBL/GenBank/DDBJ databases">
        <title>Genomic insights into an expanded diversity of filamentous marine cyanobacteria reveals the extraordinary biosynthetic potential of Moorea and Okeania.</title>
        <authorList>
            <person name="Ferreira Leao T."/>
            <person name="Wang M."/>
            <person name="Moss N."/>
            <person name="Da Silva R."/>
            <person name="Sanders J."/>
            <person name="Nurk S."/>
            <person name="Gurevich A."/>
            <person name="Humphrey G."/>
            <person name="Reher R."/>
            <person name="Zhu Q."/>
            <person name="Belda-Ferre P."/>
            <person name="Glukhov E."/>
            <person name="Rex R."/>
            <person name="Dorrestein P.C."/>
            <person name="Knight R."/>
            <person name="Pevzner P."/>
            <person name="Gerwick W.H."/>
            <person name="Gerwick L."/>
        </authorList>
    </citation>
    <scope>NUCLEOTIDE SEQUENCE</scope>
    <source>
        <strain evidence="9">SIO1C4</strain>
    </source>
</reference>
<comment type="subcellular location">
    <subcellularLocation>
        <location evidence="1">Cell membrane</location>
        <topology evidence="1">Multi-pass membrane protein</topology>
    </subcellularLocation>
</comment>
<dbReference type="InterPro" id="IPR026392">
    <property type="entry name" value="Exo/Archaeosortase_dom"/>
</dbReference>
<evidence type="ECO:0000256" key="7">
    <source>
        <dbReference type="ARBA" id="ARBA00023136"/>
    </source>
</evidence>
<dbReference type="InterPro" id="IPR026492">
    <property type="entry name" value="Cyanoexo_CrtB"/>
</dbReference>
<dbReference type="EC" id="3.4.22.-" evidence="9"/>
<evidence type="ECO:0000256" key="5">
    <source>
        <dbReference type="ARBA" id="ARBA00022801"/>
    </source>
</evidence>
<feature type="transmembrane region" description="Helical" evidence="8">
    <location>
        <begin position="265"/>
        <end position="286"/>
    </location>
</feature>
<dbReference type="EMBL" id="JAAHFQ010000257">
    <property type="protein sequence ID" value="NER28755.1"/>
    <property type="molecule type" value="Genomic_DNA"/>
</dbReference>
<dbReference type="Pfam" id="PF09721">
    <property type="entry name" value="Exosortase_EpsH"/>
    <property type="match status" value="1"/>
</dbReference>
<feature type="transmembrane region" description="Helical" evidence="8">
    <location>
        <begin position="48"/>
        <end position="66"/>
    </location>
</feature>
<dbReference type="NCBIfam" id="TIGR04178">
    <property type="entry name" value="exo_archaeo"/>
    <property type="match status" value="1"/>
</dbReference>
<dbReference type="InterPro" id="IPR019127">
    <property type="entry name" value="Exosortase"/>
</dbReference>
<evidence type="ECO:0000256" key="4">
    <source>
        <dbReference type="ARBA" id="ARBA00022692"/>
    </source>
</evidence>
<feature type="transmembrane region" description="Helical" evidence="8">
    <location>
        <begin position="14"/>
        <end position="36"/>
    </location>
</feature>